<dbReference type="Proteomes" id="UP000319209">
    <property type="component" value="Chromosome"/>
</dbReference>
<name>A0A516GQ87_9FLAO</name>
<protein>
    <submittedName>
        <fullName evidence="1">MmcQ/YjbR family DNA-binding protein</fullName>
    </submittedName>
</protein>
<proteinExistence type="predicted"/>
<evidence type="ECO:0000313" key="1">
    <source>
        <dbReference type="EMBL" id="QDO93653.1"/>
    </source>
</evidence>
<dbReference type="PANTHER" id="PTHR35145:SF1">
    <property type="entry name" value="CYTOPLASMIC PROTEIN"/>
    <property type="match status" value="1"/>
</dbReference>
<dbReference type="Gene3D" id="3.90.1150.30">
    <property type="match status" value="1"/>
</dbReference>
<dbReference type="GO" id="GO:0003677">
    <property type="term" value="F:DNA binding"/>
    <property type="evidence" value="ECO:0007669"/>
    <property type="project" value="UniProtKB-KW"/>
</dbReference>
<dbReference type="SUPFAM" id="SSF142906">
    <property type="entry name" value="YjbR-like"/>
    <property type="match status" value="1"/>
</dbReference>
<dbReference type="OrthoDB" id="9789813at2"/>
<keyword evidence="2" id="KW-1185">Reference proteome</keyword>
<dbReference type="PANTHER" id="PTHR35145">
    <property type="entry name" value="CYTOPLASMIC PROTEIN-RELATED"/>
    <property type="match status" value="1"/>
</dbReference>
<dbReference type="EMBL" id="CP041637">
    <property type="protein sequence ID" value="QDO93653.1"/>
    <property type="molecule type" value="Genomic_DNA"/>
</dbReference>
<reference evidence="1 2" key="1">
    <citation type="submission" date="2019-07" db="EMBL/GenBank/DDBJ databases">
        <title>Genome sequencing for Formosa sp. PS13.</title>
        <authorList>
            <person name="Park S.-J."/>
        </authorList>
    </citation>
    <scope>NUCLEOTIDE SEQUENCE [LARGE SCALE GENOMIC DNA]</scope>
    <source>
        <strain evidence="1 2">PS13</strain>
    </source>
</reference>
<dbReference type="Pfam" id="PF04237">
    <property type="entry name" value="YjbR"/>
    <property type="match status" value="1"/>
</dbReference>
<gene>
    <name evidence="1" type="ORF">FNB79_06575</name>
</gene>
<keyword evidence="1" id="KW-0238">DNA-binding</keyword>
<dbReference type="InterPro" id="IPR058532">
    <property type="entry name" value="YjbR/MT2646/Rv2570-like"/>
</dbReference>
<dbReference type="AlphaFoldDB" id="A0A516GQ87"/>
<dbReference type="KEGG" id="fop:FNB79_06575"/>
<evidence type="ECO:0000313" key="2">
    <source>
        <dbReference type="Proteomes" id="UP000319209"/>
    </source>
</evidence>
<organism evidence="1 2">
    <name type="scientific">Formosa sediminum</name>
    <dbReference type="NCBI Taxonomy" id="2594004"/>
    <lineage>
        <taxon>Bacteria</taxon>
        <taxon>Pseudomonadati</taxon>
        <taxon>Bacteroidota</taxon>
        <taxon>Flavobacteriia</taxon>
        <taxon>Flavobacteriales</taxon>
        <taxon>Flavobacteriaceae</taxon>
        <taxon>Formosa</taxon>
    </lineage>
</organism>
<accession>A0A516GQ87</accession>
<dbReference type="InterPro" id="IPR007351">
    <property type="entry name" value="YjbR"/>
</dbReference>
<dbReference type="RefSeq" id="WP_143380555.1">
    <property type="nucleotide sequence ID" value="NZ_CP041637.1"/>
</dbReference>
<dbReference type="InterPro" id="IPR038056">
    <property type="entry name" value="YjbR-like_sf"/>
</dbReference>
<sequence>MNIEQLYKYCQTKKGVTETFPFDNTTLVFKVLGKMFLLTSLKSWEEGEPAINLKCDPIKAETLRANYQSIIPGYHMSKKHWNTLQLNQGDLDTPLVLSLIDHSYDLVVEGLPKKLRDSLTR</sequence>